<evidence type="ECO:0000256" key="6">
    <source>
        <dbReference type="ARBA" id="ARBA00022679"/>
    </source>
</evidence>
<comment type="similarity">
    <text evidence="3 12">Belongs to the PIGG/PIGN/PIGO family. PIGN subfamily.</text>
</comment>
<dbReference type="InterPro" id="IPR017852">
    <property type="entry name" value="GPI_EtnP_transferase_1_C"/>
</dbReference>
<evidence type="ECO:0000256" key="12">
    <source>
        <dbReference type="RuleBase" id="RU367138"/>
    </source>
</evidence>
<feature type="transmembrane region" description="Helical" evidence="12">
    <location>
        <begin position="493"/>
        <end position="514"/>
    </location>
</feature>
<dbReference type="EC" id="2.-.-.-" evidence="12"/>
<dbReference type="PANTHER" id="PTHR12250:SF0">
    <property type="entry name" value="GPI ETHANOLAMINE PHOSPHATE TRANSFERASE 1"/>
    <property type="match status" value="1"/>
</dbReference>
<proteinExistence type="inferred from homology"/>
<evidence type="ECO:0000256" key="3">
    <source>
        <dbReference type="ARBA" id="ARBA00008400"/>
    </source>
</evidence>
<evidence type="ECO:0000256" key="1">
    <source>
        <dbReference type="ARBA" id="ARBA00004477"/>
    </source>
</evidence>
<keyword evidence="5 12" id="KW-0337">GPI-anchor biosynthesis</keyword>
<keyword evidence="8 12" id="KW-0256">Endoplasmic reticulum</keyword>
<feature type="transmembrane region" description="Helical" evidence="12">
    <location>
        <begin position="746"/>
        <end position="764"/>
    </location>
</feature>
<dbReference type="Pfam" id="PF04987">
    <property type="entry name" value="PigN"/>
    <property type="match status" value="1"/>
</dbReference>
<feature type="transmembrane region" description="Helical" evidence="12">
    <location>
        <begin position="853"/>
        <end position="873"/>
    </location>
</feature>
<evidence type="ECO:0000256" key="9">
    <source>
        <dbReference type="ARBA" id="ARBA00022989"/>
    </source>
</evidence>
<dbReference type="AlphaFoldDB" id="A0A0M4ERE5"/>
<evidence type="ECO:0000256" key="7">
    <source>
        <dbReference type="ARBA" id="ARBA00022692"/>
    </source>
</evidence>
<accession>A0A0M4ERE5</accession>
<evidence type="ECO:0000256" key="11">
    <source>
        <dbReference type="ARBA" id="ARBA00023180"/>
    </source>
</evidence>
<dbReference type="SUPFAM" id="SSF53649">
    <property type="entry name" value="Alkaline phosphatase-like"/>
    <property type="match status" value="1"/>
</dbReference>
<feature type="transmembrane region" description="Helical" evidence="12">
    <location>
        <begin position="676"/>
        <end position="697"/>
    </location>
</feature>
<dbReference type="PANTHER" id="PTHR12250">
    <property type="entry name" value="PHOSPHATIDYLINOSITOL GLYCAN, CLASS N"/>
    <property type="match status" value="1"/>
</dbReference>
<dbReference type="GO" id="GO:0005789">
    <property type="term" value="C:endoplasmic reticulum membrane"/>
    <property type="evidence" value="ECO:0007669"/>
    <property type="project" value="UniProtKB-SubCell"/>
</dbReference>
<feature type="transmembrane region" description="Helical" evidence="12">
    <location>
        <begin position="617"/>
        <end position="634"/>
    </location>
</feature>
<name>A0A0M4ERE5_DROBS</name>
<dbReference type="Gene3D" id="3.40.720.10">
    <property type="entry name" value="Alkaline Phosphatase, subunit A"/>
    <property type="match status" value="1"/>
</dbReference>
<reference evidence="14 15" key="1">
    <citation type="submission" date="2015-08" db="EMBL/GenBank/DDBJ databases">
        <title>Ancestral chromatin configuration constrains chromatin evolution on differentiating sex chromosomes in Drosophila.</title>
        <authorList>
            <person name="Zhou Q."/>
            <person name="Bachtrog D."/>
        </authorList>
    </citation>
    <scope>NUCLEOTIDE SEQUENCE [LARGE SCALE GENOMIC DNA]</scope>
    <source>
        <tissue evidence="14">Whole larvae</tissue>
    </source>
</reference>
<protein>
    <recommendedName>
        <fullName evidence="4 12">GPI ethanolamine phosphate transferase 1</fullName>
        <ecNumber evidence="12">2.-.-.-</ecNumber>
    </recommendedName>
</protein>
<keyword evidence="9 12" id="KW-1133">Transmembrane helix</keyword>
<evidence type="ECO:0000256" key="8">
    <source>
        <dbReference type="ARBA" id="ARBA00022824"/>
    </source>
</evidence>
<dbReference type="UniPathway" id="UPA00196"/>
<keyword evidence="15" id="KW-1185">Reference proteome</keyword>
<comment type="pathway">
    <text evidence="2 12">Glycolipid biosynthesis; glycosylphosphatidylinositol-anchor biosynthesis.</text>
</comment>
<dbReference type="EMBL" id="CP012526">
    <property type="protein sequence ID" value="ALC47072.1"/>
    <property type="molecule type" value="Genomic_DNA"/>
</dbReference>
<dbReference type="InterPro" id="IPR017850">
    <property type="entry name" value="Alkaline_phosphatase_core_sf"/>
</dbReference>
<dbReference type="InterPro" id="IPR007070">
    <property type="entry name" value="GPI_EtnP_transferase_1"/>
</dbReference>
<dbReference type="OrthoDB" id="2748310at2759"/>
<evidence type="ECO:0000256" key="4">
    <source>
        <dbReference type="ARBA" id="ARBA00020831"/>
    </source>
</evidence>
<comment type="subcellular location">
    <subcellularLocation>
        <location evidence="1 12">Endoplasmic reticulum membrane</location>
        <topology evidence="1 12">Multi-pass membrane protein</topology>
    </subcellularLocation>
</comment>
<keyword evidence="11" id="KW-0325">Glycoprotein</keyword>
<comment type="function">
    <text evidence="12">Ethanolamine phosphate transferase involved in glycosylphosphatidylinositol-anchor biosynthesis. Transfers ethanolamine phosphate to the first alpha-1,4-linked mannose of the glycosylphosphatidylinositol precursor of GPI-anchor.</text>
</comment>
<dbReference type="InterPro" id="IPR002591">
    <property type="entry name" value="Phosphodiest/P_Trfase"/>
</dbReference>
<keyword evidence="10 12" id="KW-0472">Membrane</keyword>
<evidence type="ECO:0000259" key="13">
    <source>
        <dbReference type="Pfam" id="PF04987"/>
    </source>
</evidence>
<dbReference type="OMA" id="HIMLTTS"/>
<evidence type="ECO:0000313" key="14">
    <source>
        <dbReference type="EMBL" id="ALC47072.1"/>
    </source>
</evidence>
<dbReference type="CDD" id="cd16020">
    <property type="entry name" value="GPI_EPT_1"/>
    <property type="match status" value="1"/>
</dbReference>
<feature type="transmembrane region" description="Helical" evidence="12">
    <location>
        <begin position="569"/>
        <end position="586"/>
    </location>
</feature>
<evidence type="ECO:0000256" key="5">
    <source>
        <dbReference type="ARBA" id="ARBA00022502"/>
    </source>
</evidence>
<feature type="transmembrane region" description="Helical" evidence="12">
    <location>
        <begin position="822"/>
        <end position="841"/>
    </location>
</feature>
<dbReference type="GO" id="GO:0051377">
    <property type="term" value="F:mannose-ethanolamine phosphotransferase activity"/>
    <property type="evidence" value="ECO:0007669"/>
    <property type="project" value="UniProtKB-UniRule"/>
</dbReference>
<dbReference type="STRING" id="30019.A0A0M4ERE5"/>
<feature type="transmembrane region" description="Helical" evidence="12">
    <location>
        <begin position="646"/>
        <end position="664"/>
    </location>
</feature>
<evidence type="ECO:0000313" key="15">
    <source>
        <dbReference type="Proteomes" id="UP000494163"/>
    </source>
</evidence>
<dbReference type="Pfam" id="PF01663">
    <property type="entry name" value="Phosphodiest"/>
    <property type="match status" value="1"/>
</dbReference>
<dbReference type="InterPro" id="IPR037671">
    <property type="entry name" value="PIGN_N"/>
</dbReference>
<sequence>MWKVVAVLLHLAILGFMLMIYFRSSIISGIQPQLTHRELGLKPPADRLVVFLTDGFRAESFFSNKCSSVPQLQGIFMEQGLVGIARACAPTQSRPGHIAIFGGFAETFHDPSAALTNFKKKLTVFDTVFNRTMGGTWGWGGTDIANIFRPLPDGGNPLRFETYTNLDFTGRFQADQWVFGRVQSFFANPEKVKLMNSKVPTLFYIYLGDIDVAGHAVKPNSKEYWKTVNKTLNGVVQTYKLFERIFKDKRTVYLLTSDHGMRDSGSHGGSTSDEIHVPFFFWGAGINRVGPHNGLTFAANSRGDVLPLHDLEQIQLAPLMSALIGLPPPMNNMALLPQGYMNVSVEYEAISMHLNTLQLLAQVRQIYKTQHHGILSKWLPRYQLLDGQRVARYKLKFAKAMEQQCYLSALELSRQMGKRALECLVYYRDYYHIPLLVGLAIASIGVFCFLIASQSRQPVKARNWTFLTISSAVFLSLELLVAVLLYLQHVPCWISFYFLLPLPIWWLALGAHVPGEPLMRAPIIQLLWIFAASALLVSSFFYPHCIAWVYLAAMVAHNRRGFAKPSVKFFVWLGLVVLLTACAAYGPDLGYNHPFILYFSMVLTMLRPLVLNERHAWHVWLVNGSMLLLGAYAVEQRRNNEPIDSMLHSIFWFFLCYATISIPFGNTSTPQQRQQLVLFNLSTIYTLLSLSCESIFIQIMCTEFSLGLQVHVGTKEQQSDEEDSESEQVEKPDKPLTPLQHVQKSYLCAGAILLYTYFSSIAVGNQPSITSYDPNIARIFITDYSITFIGFLIVLKILLPPLIIITTMFAFYSFARQNIRSILVCMLLICDAMGIYFFIFVRNSGNWLGVRDSVSNLFVVLGIPLGLVSLIWLPKFFLSAIPMTMLPMLRWKSVPLPTHTGQSEA</sequence>
<keyword evidence="6 12" id="KW-0808">Transferase</keyword>
<feature type="transmembrane region" description="Helical" evidence="12">
    <location>
        <begin position="430"/>
        <end position="452"/>
    </location>
</feature>
<feature type="transmembrane region" description="Helical" evidence="12">
    <location>
        <begin position="526"/>
        <end position="549"/>
    </location>
</feature>
<feature type="domain" description="GPI ethanolamine phosphate transferase 1 C-terminal" evidence="13">
    <location>
        <begin position="422"/>
        <end position="845"/>
    </location>
</feature>
<keyword evidence="7 12" id="KW-0812">Transmembrane</keyword>
<gene>
    <name evidence="14" type="ORF">Dbus_chr3Rg1822</name>
</gene>
<feature type="transmembrane region" description="Helical" evidence="12">
    <location>
        <begin position="784"/>
        <end position="810"/>
    </location>
</feature>
<dbReference type="Proteomes" id="UP000494163">
    <property type="component" value="Chromosome 3R"/>
</dbReference>
<evidence type="ECO:0000256" key="2">
    <source>
        <dbReference type="ARBA" id="ARBA00004687"/>
    </source>
</evidence>
<dbReference type="GO" id="GO:0006506">
    <property type="term" value="P:GPI anchor biosynthetic process"/>
    <property type="evidence" value="ECO:0007669"/>
    <property type="project" value="UniProtKB-UniPathway"/>
</dbReference>
<feature type="transmembrane region" description="Helical" evidence="12">
    <location>
        <begin position="464"/>
        <end position="487"/>
    </location>
</feature>
<organism evidence="14 15">
    <name type="scientific">Drosophila busckii</name>
    <name type="common">Fruit fly</name>
    <dbReference type="NCBI Taxonomy" id="30019"/>
    <lineage>
        <taxon>Eukaryota</taxon>
        <taxon>Metazoa</taxon>
        <taxon>Ecdysozoa</taxon>
        <taxon>Arthropoda</taxon>
        <taxon>Hexapoda</taxon>
        <taxon>Insecta</taxon>
        <taxon>Pterygota</taxon>
        <taxon>Neoptera</taxon>
        <taxon>Endopterygota</taxon>
        <taxon>Diptera</taxon>
        <taxon>Brachycera</taxon>
        <taxon>Muscomorpha</taxon>
        <taxon>Ephydroidea</taxon>
        <taxon>Drosophilidae</taxon>
        <taxon>Drosophila</taxon>
    </lineage>
</organism>
<evidence type="ECO:0000256" key="10">
    <source>
        <dbReference type="ARBA" id="ARBA00023136"/>
    </source>
</evidence>